<name>A0ABX5X0B7_9GAMM</name>
<dbReference type="InterPro" id="IPR003777">
    <property type="entry name" value="XdhC_CoxI"/>
</dbReference>
<dbReference type="Proteomes" id="UP000315947">
    <property type="component" value="Chromosome"/>
</dbReference>
<dbReference type="InterPro" id="IPR052698">
    <property type="entry name" value="MoCofactor_Util/Proc"/>
</dbReference>
<dbReference type="Gene3D" id="3.40.50.720">
    <property type="entry name" value="NAD(P)-binding Rossmann-like Domain"/>
    <property type="match status" value="1"/>
</dbReference>
<dbReference type="PANTHER" id="PTHR30388">
    <property type="entry name" value="ALDEHYDE OXIDOREDUCTASE MOLYBDENUM COFACTOR ASSEMBLY PROTEIN"/>
    <property type="match status" value="1"/>
</dbReference>
<sequence>MDMSHHIEDILSHWQSAPTDDWVLAIITRVQGSSYRKPGAMMLFHPLGRAIGMLSGGCLEGDLRRHAQMAIQKRQAMLVQYDASDETDASYHLGCGGIVDLMLVPLSRDNHYLHFHQLAEQLHKGESFFYQLTLPRRDTDLANVSAKIVEYCDAAFSVDNFTRAGILQTDRSELVVPMRPRFRIAIFGGGLDAQPMVSMALNLGWQIDLIDERASYARNYDFPGAKIFKHSIDDLPDNFADNLDGVIIMQHNLELDAKALVFACQVSENILYVALLGPAHRRDKVLKKSGLSLADFSCPFAAPAGIALGGELPESVALSILSQCHGVFHKAEQVSLDKVML</sequence>
<protein>
    <submittedName>
        <fullName evidence="3">XdhC/CoxI family protein</fullName>
    </submittedName>
</protein>
<keyword evidence="4" id="KW-1185">Reference proteome</keyword>
<evidence type="ECO:0000313" key="4">
    <source>
        <dbReference type="Proteomes" id="UP000315947"/>
    </source>
</evidence>
<feature type="domain" description="XdhC- CoxI" evidence="1">
    <location>
        <begin position="21"/>
        <end position="82"/>
    </location>
</feature>
<feature type="domain" description="XdhC Rossmann" evidence="2">
    <location>
        <begin position="185"/>
        <end position="323"/>
    </location>
</feature>
<evidence type="ECO:0000313" key="3">
    <source>
        <dbReference type="EMBL" id="QDO84795.1"/>
    </source>
</evidence>
<dbReference type="Pfam" id="PF02625">
    <property type="entry name" value="XdhC_CoxI"/>
    <property type="match status" value="1"/>
</dbReference>
<accession>A0ABX5X0B7</accession>
<dbReference type="Pfam" id="PF13478">
    <property type="entry name" value="XdhC_C"/>
    <property type="match status" value="1"/>
</dbReference>
<dbReference type="InterPro" id="IPR027051">
    <property type="entry name" value="XdhC_Rossmann_dom"/>
</dbReference>
<evidence type="ECO:0000259" key="1">
    <source>
        <dbReference type="Pfam" id="PF02625"/>
    </source>
</evidence>
<proteinExistence type="predicted"/>
<gene>
    <name evidence="3" type="ORF">FM037_18200</name>
</gene>
<dbReference type="PANTHER" id="PTHR30388:SF4">
    <property type="entry name" value="MOLYBDENUM COFACTOR INSERTION CHAPERONE PAOD"/>
    <property type="match status" value="1"/>
</dbReference>
<evidence type="ECO:0000259" key="2">
    <source>
        <dbReference type="Pfam" id="PF13478"/>
    </source>
</evidence>
<dbReference type="EMBL" id="CP041614">
    <property type="protein sequence ID" value="QDO84795.1"/>
    <property type="molecule type" value="Genomic_DNA"/>
</dbReference>
<reference evidence="3 4" key="1">
    <citation type="submission" date="2019-07" db="EMBL/GenBank/DDBJ databases">
        <title>Shewanella sp. YLB-06 whole genomic sequence.</title>
        <authorList>
            <person name="Yu L."/>
        </authorList>
    </citation>
    <scope>NUCLEOTIDE SEQUENCE [LARGE SCALE GENOMIC DNA]</scope>
    <source>
        <strain evidence="3 4">YLB-06</strain>
    </source>
</reference>
<organism evidence="3 4">
    <name type="scientific">Shewanella psychropiezotolerans</name>
    <dbReference type="NCBI Taxonomy" id="2593655"/>
    <lineage>
        <taxon>Bacteria</taxon>
        <taxon>Pseudomonadati</taxon>
        <taxon>Pseudomonadota</taxon>
        <taxon>Gammaproteobacteria</taxon>
        <taxon>Alteromonadales</taxon>
        <taxon>Shewanellaceae</taxon>
        <taxon>Shewanella</taxon>
    </lineage>
</organism>